<dbReference type="Proteomes" id="UP000494256">
    <property type="component" value="Unassembled WGS sequence"/>
</dbReference>
<dbReference type="AlphaFoldDB" id="A0A8S0ZXM8"/>
<proteinExistence type="predicted"/>
<organism evidence="1 2">
    <name type="scientific">Arctia plantaginis</name>
    <name type="common">Wood tiger moth</name>
    <name type="synonym">Phalaena plantaginis</name>
    <dbReference type="NCBI Taxonomy" id="874455"/>
    <lineage>
        <taxon>Eukaryota</taxon>
        <taxon>Metazoa</taxon>
        <taxon>Ecdysozoa</taxon>
        <taxon>Arthropoda</taxon>
        <taxon>Hexapoda</taxon>
        <taxon>Insecta</taxon>
        <taxon>Pterygota</taxon>
        <taxon>Neoptera</taxon>
        <taxon>Endopterygota</taxon>
        <taxon>Lepidoptera</taxon>
        <taxon>Glossata</taxon>
        <taxon>Ditrysia</taxon>
        <taxon>Noctuoidea</taxon>
        <taxon>Erebidae</taxon>
        <taxon>Arctiinae</taxon>
        <taxon>Arctia</taxon>
    </lineage>
</organism>
<dbReference type="EMBL" id="CADEBD010000303">
    <property type="protein sequence ID" value="CAB3237189.1"/>
    <property type="molecule type" value="Genomic_DNA"/>
</dbReference>
<evidence type="ECO:0000313" key="2">
    <source>
        <dbReference type="Proteomes" id="UP000494256"/>
    </source>
</evidence>
<reference evidence="1 2" key="1">
    <citation type="submission" date="2020-04" db="EMBL/GenBank/DDBJ databases">
        <authorList>
            <person name="Wallbank WR R."/>
            <person name="Pardo Diaz C."/>
            <person name="Kozak K."/>
            <person name="Martin S."/>
            <person name="Jiggins C."/>
            <person name="Moest M."/>
            <person name="Warren A I."/>
            <person name="Byers J.R.P. K."/>
            <person name="Montejo-Kovacevich G."/>
            <person name="Yen C E."/>
        </authorList>
    </citation>
    <scope>NUCLEOTIDE SEQUENCE [LARGE SCALE GENOMIC DNA]</scope>
</reference>
<name>A0A8S0ZXM8_ARCPL</name>
<comment type="caution">
    <text evidence="1">The sequence shown here is derived from an EMBL/GenBank/DDBJ whole genome shotgun (WGS) entry which is preliminary data.</text>
</comment>
<evidence type="ECO:0000313" key="1">
    <source>
        <dbReference type="EMBL" id="CAB3237189.1"/>
    </source>
</evidence>
<gene>
    <name evidence="1" type="ORF">APLA_LOCUS7706</name>
</gene>
<sequence length="178" mass="19970">MLFLFAAEGRNEVWRSFREDCSKERPVSQEDRDRFKVYHGTIARDAHGCNISFELPLTCKIKQRTTHKLLPKLSSSLRLTNYNKQFSRIKQYTVRANVNTVVDYLVKSVLIRLVFTKSNSAAVEMKYGAPSKKIAARKGRLARKIGTSNSIKAEQNATTMAGIQGVSCNAINSAAVEP</sequence>
<dbReference type="OrthoDB" id="16041at2759"/>
<accession>A0A8S0ZXM8</accession>
<protein>
    <submittedName>
        <fullName evidence="1">Uncharacterized protein</fullName>
    </submittedName>
</protein>